<feature type="non-terminal residue" evidence="1">
    <location>
        <position position="76"/>
    </location>
</feature>
<gene>
    <name evidence="1" type="ORF">S12H4_08267</name>
</gene>
<evidence type="ECO:0000313" key="1">
    <source>
        <dbReference type="EMBL" id="GAI64192.1"/>
    </source>
</evidence>
<comment type="caution">
    <text evidence="1">The sequence shown here is derived from an EMBL/GenBank/DDBJ whole genome shotgun (WGS) entry which is preliminary data.</text>
</comment>
<name>X1Q6R0_9ZZZZ</name>
<accession>X1Q6R0</accession>
<protein>
    <submittedName>
        <fullName evidence="1">Uncharacterized protein</fullName>
    </submittedName>
</protein>
<organism evidence="1">
    <name type="scientific">marine sediment metagenome</name>
    <dbReference type="NCBI Taxonomy" id="412755"/>
    <lineage>
        <taxon>unclassified sequences</taxon>
        <taxon>metagenomes</taxon>
        <taxon>ecological metagenomes</taxon>
    </lineage>
</organism>
<sequence>MPESEDVGDRRVGSKDGEIFRLPTAAEGQVLVMGDDGWEAGEAAGVAEVGTVTAIVDNVATVLLESGVVVEARIIT</sequence>
<dbReference type="AlphaFoldDB" id="X1Q6R0"/>
<proteinExistence type="predicted"/>
<reference evidence="1" key="1">
    <citation type="journal article" date="2014" name="Front. Microbiol.">
        <title>High frequency of phylogenetically diverse reductive dehalogenase-homologous genes in deep subseafloor sedimentary metagenomes.</title>
        <authorList>
            <person name="Kawai M."/>
            <person name="Futagami T."/>
            <person name="Toyoda A."/>
            <person name="Takaki Y."/>
            <person name="Nishi S."/>
            <person name="Hori S."/>
            <person name="Arai W."/>
            <person name="Tsubouchi T."/>
            <person name="Morono Y."/>
            <person name="Uchiyama I."/>
            <person name="Ito T."/>
            <person name="Fujiyama A."/>
            <person name="Inagaki F."/>
            <person name="Takami H."/>
        </authorList>
    </citation>
    <scope>NUCLEOTIDE SEQUENCE</scope>
    <source>
        <strain evidence="1">Expedition CK06-06</strain>
    </source>
</reference>
<dbReference type="EMBL" id="BARW01003172">
    <property type="protein sequence ID" value="GAI64192.1"/>
    <property type="molecule type" value="Genomic_DNA"/>
</dbReference>